<dbReference type="InterPro" id="IPR052016">
    <property type="entry name" value="Bact_Sigma-Reg"/>
</dbReference>
<dbReference type="CDD" id="cd16936">
    <property type="entry name" value="HATPase_RsbW-like"/>
    <property type="match status" value="1"/>
</dbReference>
<dbReference type="InterPro" id="IPR001932">
    <property type="entry name" value="PPM-type_phosphatase-like_dom"/>
</dbReference>
<proteinExistence type="predicted"/>
<dbReference type="InterPro" id="IPR003594">
    <property type="entry name" value="HATPase_dom"/>
</dbReference>
<organism evidence="3 4">
    <name type="scientific">Flavimobilis rhizosphaerae</name>
    <dbReference type="NCBI Taxonomy" id="2775421"/>
    <lineage>
        <taxon>Bacteria</taxon>
        <taxon>Bacillati</taxon>
        <taxon>Actinomycetota</taxon>
        <taxon>Actinomycetes</taxon>
        <taxon>Micrococcales</taxon>
        <taxon>Jonesiaceae</taxon>
        <taxon>Flavimobilis</taxon>
    </lineage>
</organism>
<accession>A0ABR9DNE0</accession>
<dbReference type="PANTHER" id="PTHR43156">
    <property type="entry name" value="STAGE II SPORULATION PROTEIN E-RELATED"/>
    <property type="match status" value="1"/>
</dbReference>
<dbReference type="Pfam" id="PF13581">
    <property type="entry name" value="HATPase_c_2"/>
    <property type="match status" value="1"/>
</dbReference>
<dbReference type="SMART" id="SM00331">
    <property type="entry name" value="PP2C_SIG"/>
    <property type="match status" value="1"/>
</dbReference>
<protein>
    <submittedName>
        <fullName evidence="3">Serine/threonine-protein phosphatase</fullName>
    </submittedName>
</protein>
<dbReference type="InterPro" id="IPR036457">
    <property type="entry name" value="PPM-type-like_dom_sf"/>
</dbReference>
<dbReference type="SUPFAM" id="SSF55874">
    <property type="entry name" value="ATPase domain of HSP90 chaperone/DNA topoisomerase II/histidine kinase"/>
    <property type="match status" value="1"/>
</dbReference>
<keyword evidence="1" id="KW-0378">Hydrolase</keyword>
<dbReference type="Proteomes" id="UP000642107">
    <property type="component" value="Unassembled WGS sequence"/>
</dbReference>
<dbReference type="SUPFAM" id="SSF81606">
    <property type="entry name" value="PP2C-like"/>
    <property type="match status" value="1"/>
</dbReference>
<dbReference type="InterPro" id="IPR036890">
    <property type="entry name" value="HATPase_C_sf"/>
</dbReference>
<evidence type="ECO:0000256" key="1">
    <source>
        <dbReference type="ARBA" id="ARBA00022801"/>
    </source>
</evidence>
<comment type="caution">
    <text evidence="3">The sequence shown here is derived from an EMBL/GenBank/DDBJ whole genome shotgun (WGS) entry which is preliminary data.</text>
</comment>
<dbReference type="PANTHER" id="PTHR43156:SF2">
    <property type="entry name" value="STAGE II SPORULATION PROTEIN E"/>
    <property type="match status" value="1"/>
</dbReference>
<feature type="domain" description="PPM-type phosphatase" evidence="2">
    <location>
        <begin position="19"/>
        <end position="228"/>
    </location>
</feature>
<dbReference type="PROSITE" id="PS51746">
    <property type="entry name" value="PPM_2"/>
    <property type="match status" value="1"/>
</dbReference>
<name>A0ABR9DNE0_9MICO</name>
<gene>
    <name evidence="3" type="ORF">IGS67_00245</name>
</gene>
<evidence type="ECO:0000313" key="4">
    <source>
        <dbReference type="Proteomes" id="UP000642107"/>
    </source>
</evidence>
<dbReference type="EMBL" id="JACZDF010000001">
    <property type="protein sequence ID" value="MBD9697931.1"/>
    <property type="molecule type" value="Genomic_DNA"/>
</dbReference>
<dbReference type="Gene3D" id="3.60.40.10">
    <property type="entry name" value="PPM-type phosphatase domain"/>
    <property type="match status" value="1"/>
</dbReference>
<keyword evidence="4" id="KW-1185">Reference proteome</keyword>
<dbReference type="Gene3D" id="3.30.565.10">
    <property type="entry name" value="Histidine kinase-like ATPase, C-terminal domain"/>
    <property type="match status" value="1"/>
</dbReference>
<reference evidence="3 4" key="1">
    <citation type="submission" date="2020-09" db="EMBL/GenBank/DDBJ databases">
        <title>Flavimobilis rhizosphaerae sp. nov., isolated from rhizosphere soil of Spartina alterniflora.</title>
        <authorList>
            <person name="Hanqin C."/>
        </authorList>
    </citation>
    <scope>NUCLEOTIDE SEQUENCE [LARGE SCALE GENOMIC DNA]</scope>
    <source>
        <strain evidence="3 4">GY 10621</strain>
    </source>
</reference>
<evidence type="ECO:0000259" key="2">
    <source>
        <dbReference type="PROSITE" id="PS51746"/>
    </source>
</evidence>
<evidence type="ECO:0000313" key="3">
    <source>
        <dbReference type="EMBL" id="MBD9697931.1"/>
    </source>
</evidence>
<sequence length="362" mass="38289">MQRSLLPQQVEIDGLDLWTYYAPSVAHAQVGGDWYDVLEVAPGVAGVVVGDVVGHDVEAAALMGQLRSVVRAYAFEGGTPASVLDRTDQLMRGMRAPRGASAVYGTLMPRVGTPGSWIFEYARAGHLPAVLVRDGQATQLAQGSGALIGFGRRARTGGRAVLVPGDTLILYTDGLIERRERPLRAGLEALLAAAARTQADDAAGIGEELLAALADSPEDDVAVVIARVPRAGGPVSASSAGPRSRRWSMPSDPTAIARSRHAVLRTCEAWGIDKVADAELVVSELVANAVLHGWGTVELRLFDTGDGLRIEVEDSNPAPPVKLDGHAHGVGGYGVQIVDRLADWGWRAANDGKIVWARLRAR</sequence>
<dbReference type="Pfam" id="PF07228">
    <property type="entry name" value="SpoIIE"/>
    <property type="match status" value="1"/>
</dbReference>